<dbReference type="InterPro" id="IPR058031">
    <property type="entry name" value="AAA_lid_NorR"/>
</dbReference>
<dbReference type="SUPFAM" id="SSF52540">
    <property type="entry name" value="P-loop containing nucleoside triphosphate hydrolases"/>
    <property type="match status" value="1"/>
</dbReference>
<evidence type="ECO:0000313" key="8">
    <source>
        <dbReference type="Proteomes" id="UP000316688"/>
    </source>
</evidence>
<dbReference type="CDD" id="cd00009">
    <property type="entry name" value="AAA"/>
    <property type="match status" value="1"/>
</dbReference>
<keyword evidence="3" id="KW-0805">Transcription regulation</keyword>
<keyword evidence="4" id="KW-0238">DNA-binding</keyword>
<organism evidence="7 8">
    <name type="scientific">Spiribacter aquaticus</name>
    <dbReference type="NCBI Taxonomy" id="1935996"/>
    <lineage>
        <taxon>Bacteria</taxon>
        <taxon>Pseudomonadati</taxon>
        <taxon>Pseudomonadota</taxon>
        <taxon>Gammaproteobacteria</taxon>
        <taxon>Chromatiales</taxon>
        <taxon>Ectothiorhodospiraceae</taxon>
        <taxon>Spiribacter</taxon>
    </lineage>
</organism>
<dbReference type="Pfam" id="PF00158">
    <property type="entry name" value="Sigma54_activat"/>
    <property type="match status" value="1"/>
</dbReference>
<dbReference type="PROSITE" id="PS00676">
    <property type="entry name" value="SIGMA54_INTERACT_2"/>
    <property type="match status" value="1"/>
</dbReference>
<dbReference type="Pfam" id="PF02954">
    <property type="entry name" value="HTH_8"/>
    <property type="match status" value="1"/>
</dbReference>
<evidence type="ECO:0000259" key="6">
    <source>
        <dbReference type="PROSITE" id="PS50045"/>
    </source>
</evidence>
<dbReference type="RefSeq" id="WP_144347665.1">
    <property type="nucleotide sequence ID" value="NZ_VMKP01000002.1"/>
</dbReference>
<dbReference type="InterPro" id="IPR027417">
    <property type="entry name" value="P-loop_NTPase"/>
</dbReference>
<gene>
    <name evidence="7" type="ORF">FPL11_04875</name>
</gene>
<accession>A0A557RJS5</accession>
<dbReference type="EMBL" id="VMKP01000002">
    <property type="protein sequence ID" value="TVO65418.1"/>
    <property type="molecule type" value="Genomic_DNA"/>
</dbReference>
<keyword evidence="2" id="KW-0067">ATP-binding</keyword>
<protein>
    <submittedName>
        <fullName evidence="7">Sigma-54-dependent Fis family transcriptional regulator</fullName>
    </submittedName>
</protein>
<dbReference type="PANTHER" id="PTHR32071">
    <property type="entry name" value="TRANSCRIPTIONAL REGULATORY PROTEIN"/>
    <property type="match status" value="1"/>
</dbReference>
<dbReference type="PANTHER" id="PTHR32071:SF77">
    <property type="entry name" value="TRANSCRIPTIONAL REGULATORY PROTEIN"/>
    <property type="match status" value="1"/>
</dbReference>
<dbReference type="GO" id="GO:0006355">
    <property type="term" value="P:regulation of DNA-templated transcription"/>
    <property type="evidence" value="ECO:0007669"/>
    <property type="project" value="InterPro"/>
</dbReference>
<dbReference type="InterPro" id="IPR029016">
    <property type="entry name" value="GAF-like_dom_sf"/>
</dbReference>
<dbReference type="AlphaFoldDB" id="A0A557RJS5"/>
<evidence type="ECO:0000256" key="5">
    <source>
        <dbReference type="ARBA" id="ARBA00023163"/>
    </source>
</evidence>
<dbReference type="InterPro" id="IPR002197">
    <property type="entry name" value="HTH_Fis"/>
</dbReference>
<proteinExistence type="predicted"/>
<evidence type="ECO:0000256" key="3">
    <source>
        <dbReference type="ARBA" id="ARBA00023015"/>
    </source>
</evidence>
<evidence type="ECO:0000256" key="1">
    <source>
        <dbReference type="ARBA" id="ARBA00022741"/>
    </source>
</evidence>
<dbReference type="Gene3D" id="1.10.8.60">
    <property type="match status" value="1"/>
</dbReference>
<dbReference type="InterPro" id="IPR025662">
    <property type="entry name" value="Sigma_54_int_dom_ATP-bd_1"/>
</dbReference>
<dbReference type="FunFam" id="3.40.50.300:FF:000006">
    <property type="entry name" value="DNA-binding transcriptional regulator NtrC"/>
    <property type="match status" value="1"/>
</dbReference>
<reference evidence="7 8" key="1">
    <citation type="submission" date="2019-07" db="EMBL/GenBank/DDBJ databases">
        <title>Reclasification of Spiribacter aquaticus.</title>
        <authorList>
            <person name="Leon M.J."/>
            <person name="Sanchez-Porro C."/>
            <person name="Ventosa A."/>
        </authorList>
    </citation>
    <scope>NUCLEOTIDE SEQUENCE [LARGE SCALE GENOMIC DNA]</scope>
    <source>
        <strain evidence="7 8">SP30</strain>
    </source>
</reference>
<dbReference type="Gene3D" id="3.40.50.300">
    <property type="entry name" value="P-loop containing nucleotide triphosphate hydrolases"/>
    <property type="match status" value="1"/>
</dbReference>
<dbReference type="Gene3D" id="1.10.10.60">
    <property type="entry name" value="Homeodomain-like"/>
    <property type="match status" value="1"/>
</dbReference>
<sequence length="624" mass="66818">MDERPFNDRARLAGARRQLLAGERTPAGVADGVAASWQRVAAAGLSPRQQAADAVFDAAALRAARADNESLIALALPEIENLYHQISGSNSAVLLCDAHGTILERHGDPHFHARSQRVALAPGACWGEPVRGTNAIGLALAQAGPASVHGPEHYLQCNTFLTCAAAPIRDTAGTVIGLLDVSGDQSARQIHALGLVRMGARMIENRWLTAEFADSFHLHLHARPELLGTLSEGILALDGDGRVLALNEVARSYFGDDCVGERFEGLFEETFEGLLRSDESMPLRRTLSGIMTCLRLVAPPSRIHGSTPAAALSDGTTFERLHAGDDAVADTLRRAHRVFVRNIPLLIEGETGTGKEWVVRALHAAGPRANGPIVAVNCAAIPESLAEAELFGYAPGAFTGANPRGADGRIAEANGGTLFLDEIGDMPVALQTRLLRVLQERTVLPVGGGQPRAVDFALVSATHCDLAARVKAGAFRADLYYRLCGLRIELPPLRRRSDREPLIDRLLAEEDPMARLSPDARARLLAYSWPGNLRQLHSVMQTALALRRPGAPVTRADLPDVILETDVGNMSAEACPDTDLRAVEQRHIQAALAEHGGNVSRAAQTLGISRSTLYRRIGSSSRGK</sequence>
<dbReference type="GO" id="GO:0005524">
    <property type="term" value="F:ATP binding"/>
    <property type="evidence" value="ECO:0007669"/>
    <property type="project" value="UniProtKB-KW"/>
</dbReference>
<dbReference type="InterPro" id="IPR009057">
    <property type="entry name" value="Homeodomain-like_sf"/>
</dbReference>
<dbReference type="Proteomes" id="UP000316688">
    <property type="component" value="Unassembled WGS sequence"/>
</dbReference>
<evidence type="ECO:0000256" key="2">
    <source>
        <dbReference type="ARBA" id="ARBA00022840"/>
    </source>
</evidence>
<dbReference type="SUPFAM" id="SSF46689">
    <property type="entry name" value="Homeodomain-like"/>
    <property type="match status" value="1"/>
</dbReference>
<evidence type="ECO:0000256" key="4">
    <source>
        <dbReference type="ARBA" id="ARBA00023125"/>
    </source>
</evidence>
<dbReference type="InterPro" id="IPR003593">
    <property type="entry name" value="AAA+_ATPase"/>
</dbReference>
<keyword evidence="8" id="KW-1185">Reference proteome</keyword>
<dbReference type="Pfam" id="PF25601">
    <property type="entry name" value="AAA_lid_14"/>
    <property type="match status" value="1"/>
</dbReference>
<name>A0A557RJS5_9GAMM</name>
<dbReference type="InterPro" id="IPR003018">
    <property type="entry name" value="GAF"/>
</dbReference>
<keyword evidence="5" id="KW-0804">Transcription</keyword>
<dbReference type="PRINTS" id="PR01590">
    <property type="entry name" value="HTHFIS"/>
</dbReference>
<dbReference type="Pfam" id="PF01590">
    <property type="entry name" value="GAF"/>
    <property type="match status" value="1"/>
</dbReference>
<dbReference type="PROSITE" id="PS00675">
    <property type="entry name" value="SIGMA54_INTERACT_1"/>
    <property type="match status" value="1"/>
</dbReference>
<dbReference type="GO" id="GO:0043565">
    <property type="term" value="F:sequence-specific DNA binding"/>
    <property type="evidence" value="ECO:0007669"/>
    <property type="project" value="InterPro"/>
</dbReference>
<evidence type="ECO:0000313" key="7">
    <source>
        <dbReference type="EMBL" id="TVO65418.1"/>
    </source>
</evidence>
<feature type="domain" description="Sigma-54 factor interaction" evidence="6">
    <location>
        <begin position="321"/>
        <end position="545"/>
    </location>
</feature>
<dbReference type="InterPro" id="IPR002078">
    <property type="entry name" value="Sigma_54_int"/>
</dbReference>
<keyword evidence="1" id="KW-0547">Nucleotide-binding</keyword>
<dbReference type="Gene3D" id="3.30.450.40">
    <property type="match status" value="1"/>
</dbReference>
<dbReference type="SMART" id="SM00382">
    <property type="entry name" value="AAA"/>
    <property type="match status" value="1"/>
</dbReference>
<comment type="caution">
    <text evidence="7">The sequence shown here is derived from an EMBL/GenBank/DDBJ whole genome shotgun (WGS) entry which is preliminary data.</text>
</comment>
<dbReference type="InterPro" id="IPR025943">
    <property type="entry name" value="Sigma_54_int_dom_ATP-bd_2"/>
</dbReference>
<dbReference type="PROSITE" id="PS50045">
    <property type="entry name" value="SIGMA54_INTERACT_4"/>
    <property type="match status" value="1"/>
</dbReference>